<dbReference type="PANTHER" id="PTHR19278">
    <property type="entry name" value="OROTATE PHOSPHORIBOSYLTRANSFERASE"/>
    <property type="match status" value="1"/>
</dbReference>
<dbReference type="InterPro" id="IPR029057">
    <property type="entry name" value="PRTase-like"/>
</dbReference>
<feature type="domain" description="Phosphoribosyltransferase" evidence="8">
    <location>
        <begin position="71"/>
        <end position="173"/>
    </location>
</feature>
<comment type="caution">
    <text evidence="6">Lacks conserved residue(s) required for the propagation of feature annotation.</text>
</comment>
<dbReference type="EC" id="2.4.2.10" evidence="2 6"/>
<dbReference type="GO" id="GO:0004588">
    <property type="term" value="F:orotate phosphoribosyltransferase activity"/>
    <property type="evidence" value="ECO:0007669"/>
    <property type="project" value="UniProtKB-UniRule"/>
</dbReference>
<dbReference type="InterPro" id="IPR023031">
    <property type="entry name" value="OPRT"/>
</dbReference>
<dbReference type="PANTHER" id="PTHR19278:SF9">
    <property type="entry name" value="URIDINE 5'-MONOPHOSPHATE SYNTHASE"/>
    <property type="match status" value="1"/>
</dbReference>
<dbReference type="InterPro" id="IPR000836">
    <property type="entry name" value="PRTase_dom"/>
</dbReference>
<keyword evidence="3 6" id="KW-0328">Glycosyltransferase</keyword>
<keyword evidence="6" id="KW-0460">Magnesium</keyword>
<comment type="similarity">
    <text evidence="6">Belongs to the purine/pyrimidine phosphoribosyltransferase family. PyrE subfamily.</text>
</comment>
<sequence>MTVPETEDPVSTFSPPTEKRVIAQQTAKMLLEIKAIQFNAAQPFVFTSGWASPVYVDCRKIISYPRLRSALMDFAASTILTEVGYESIDNIAGGETAGIPFAAWIADKLMLPMQYIRKKAKGFGRNAQIEGEVVPGSRTLLVEDLATDGRSKVNFCNALRKAGATVDHCFVLFYYDIFPMVSGNMRDLGVELHHLATWRDVLEVATASGHFDPGVLREVKAFLEGPSEWSAAHGGISNFDSDPEKVGTGAGGPASGASAAA</sequence>
<feature type="binding site" description="in other chain" evidence="6">
    <location>
        <begin position="143"/>
        <end position="151"/>
    </location>
    <ligand>
        <name>5-phospho-alpha-D-ribose 1-diphosphate</name>
        <dbReference type="ChEBI" id="CHEBI:58017"/>
        <note>ligand shared between dimeric partners</note>
    </ligand>
</feature>
<feature type="region of interest" description="Disordered" evidence="7">
    <location>
        <begin position="240"/>
        <end position="261"/>
    </location>
</feature>
<comment type="subunit">
    <text evidence="6">Homodimer.</text>
</comment>
<dbReference type="SUPFAM" id="SSF53271">
    <property type="entry name" value="PRTase-like"/>
    <property type="match status" value="1"/>
</dbReference>
<feature type="binding site" evidence="6">
    <location>
        <position position="121"/>
    </location>
    <ligand>
        <name>5-phospho-alpha-D-ribose 1-diphosphate</name>
        <dbReference type="ChEBI" id="CHEBI:58017"/>
        <note>ligand shared between dimeric partners</note>
    </ligand>
</feature>
<comment type="caution">
    <text evidence="9">The sequence shown here is derived from an EMBL/GenBank/DDBJ whole genome shotgun (WGS) entry which is preliminary data.</text>
</comment>
<dbReference type="OrthoDB" id="9802134at2"/>
<dbReference type="Proteomes" id="UP000248863">
    <property type="component" value="Unassembled WGS sequence"/>
</dbReference>
<keyword evidence="5 6" id="KW-0665">Pyrimidine biosynthesis</keyword>
<evidence type="ECO:0000313" key="9">
    <source>
        <dbReference type="EMBL" id="RAI41052.1"/>
    </source>
</evidence>
<dbReference type="RefSeq" id="WP_111355768.1">
    <property type="nucleotide sequence ID" value="NZ_NHSK01000059.1"/>
</dbReference>
<dbReference type="Pfam" id="PF00156">
    <property type="entry name" value="Pribosyltran"/>
    <property type="match status" value="1"/>
</dbReference>
<evidence type="ECO:0000256" key="1">
    <source>
        <dbReference type="ARBA" id="ARBA00004889"/>
    </source>
</evidence>
<feature type="binding site" description="in other chain" evidence="6">
    <location>
        <position position="118"/>
    </location>
    <ligand>
        <name>5-phospho-alpha-D-ribose 1-diphosphate</name>
        <dbReference type="ChEBI" id="CHEBI:58017"/>
        <note>ligand shared between dimeric partners</note>
    </ligand>
</feature>
<keyword evidence="4 6" id="KW-0808">Transferase</keyword>
<gene>
    <name evidence="6" type="primary">pyrE</name>
    <name evidence="9" type="ORF">CH338_04270</name>
</gene>
<proteinExistence type="inferred from homology"/>
<evidence type="ECO:0000259" key="8">
    <source>
        <dbReference type="Pfam" id="PF00156"/>
    </source>
</evidence>
<accession>A0A327KUQ5</accession>
<evidence type="ECO:0000313" key="10">
    <source>
        <dbReference type="Proteomes" id="UP000248863"/>
    </source>
</evidence>
<dbReference type="GO" id="GO:0000287">
    <property type="term" value="F:magnesium ion binding"/>
    <property type="evidence" value="ECO:0007669"/>
    <property type="project" value="UniProtKB-UniRule"/>
</dbReference>
<dbReference type="NCBIfam" id="NF001729">
    <property type="entry name" value="PRK00455.1-3"/>
    <property type="match status" value="1"/>
</dbReference>
<evidence type="ECO:0000256" key="7">
    <source>
        <dbReference type="SAM" id="MobiDB-lite"/>
    </source>
</evidence>
<comment type="function">
    <text evidence="6">Catalyzes the transfer of a ribosyl phosphate group from 5-phosphoribose 1-diphosphate to orotate, leading to the formation of orotidine monophosphate (OMP).</text>
</comment>
<dbReference type="GO" id="GO:0044205">
    <property type="term" value="P:'de novo' UMP biosynthetic process"/>
    <property type="evidence" value="ECO:0007669"/>
    <property type="project" value="UniProtKB-UniRule"/>
</dbReference>
<comment type="catalytic activity">
    <reaction evidence="6">
        <text>orotidine 5'-phosphate + diphosphate = orotate + 5-phospho-alpha-D-ribose 1-diphosphate</text>
        <dbReference type="Rhea" id="RHEA:10380"/>
        <dbReference type="ChEBI" id="CHEBI:30839"/>
        <dbReference type="ChEBI" id="CHEBI:33019"/>
        <dbReference type="ChEBI" id="CHEBI:57538"/>
        <dbReference type="ChEBI" id="CHEBI:58017"/>
        <dbReference type="EC" id="2.4.2.10"/>
    </reaction>
</comment>
<dbReference type="HAMAP" id="MF_01208">
    <property type="entry name" value="PyrE"/>
    <property type="match status" value="1"/>
</dbReference>
<dbReference type="UniPathway" id="UPA00070">
    <property type="reaction ID" value="UER00119"/>
</dbReference>
<feature type="binding site" evidence="6">
    <location>
        <position position="117"/>
    </location>
    <ligand>
        <name>5-phospho-alpha-D-ribose 1-diphosphate</name>
        <dbReference type="ChEBI" id="CHEBI:58017"/>
        <note>ligand shared between dimeric partners</note>
    </ligand>
</feature>
<evidence type="ECO:0000256" key="3">
    <source>
        <dbReference type="ARBA" id="ARBA00022676"/>
    </source>
</evidence>
<comment type="cofactor">
    <cofactor evidence="6">
        <name>Mg(2+)</name>
        <dbReference type="ChEBI" id="CHEBI:18420"/>
    </cofactor>
</comment>
<dbReference type="EMBL" id="NPEU01000026">
    <property type="protein sequence ID" value="RAI41052.1"/>
    <property type="molecule type" value="Genomic_DNA"/>
</dbReference>
<dbReference type="CDD" id="cd06223">
    <property type="entry name" value="PRTases_typeI"/>
    <property type="match status" value="1"/>
</dbReference>
<evidence type="ECO:0000256" key="6">
    <source>
        <dbReference type="HAMAP-Rule" id="MF_01208"/>
    </source>
</evidence>
<name>A0A327KUQ5_9BRAD</name>
<comment type="pathway">
    <text evidence="1 6">Pyrimidine metabolism; UMP biosynthesis via de novo pathway; UMP from orotate: step 1/2.</text>
</comment>
<reference evidence="9 10" key="1">
    <citation type="submission" date="2017-07" db="EMBL/GenBank/DDBJ databases">
        <title>Draft Genome Sequences of Select Purple Nonsulfur Bacteria.</title>
        <authorList>
            <person name="Lasarre B."/>
            <person name="Mckinlay J.B."/>
        </authorList>
    </citation>
    <scope>NUCLEOTIDE SEQUENCE [LARGE SCALE GENOMIC DNA]</scope>
    <source>
        <strain evidence="9 10">DSM 11907</strain>
    </source>
</reference>
<evidence type="ECO:0000256" key="4">
    <source>
        <dbReference type="ARBA" id="ARBA00022679"/>
    </source>
</evidence>
<feature type="binding site" evidence="6">
    <location>
        <position position="147"/>
    </location>
    <ligand>
        <name>orotate</name>
        <dbReference type="ChEBI" id="CHEBI:30839"/>
    </ligand>
</feature>
<evidence type="ECO:0000256" key="2">
    <source>
        <dbReference type="ARBA" id="ARBA00011971"/>
    </source>
</evidence>
<evidence type="ECO:0000256" key="5">
    <source>
        <dbReference type="ARBA" id="ARBA00022975"/>
    </source>
</evidence>
<dbReference type="AlphaFoldDB" id="A0A327KUQ5"/>
<dbReference type="Gene3D" id="3.40.50.2020">
    <property type="match status" value="1"/>
</dbReference>
<protein>
    <recommendedName>
        <fullName evidence="2 6">Orotate phosphoribosyltransferase</fullName>
        <shortName evidence="6">OPRT</shortName>
        <shortName evidence="6">OPRTase</shortName>
        <ecNumber evidence="2 6">2.4.2.10</ecNumber>
    </recommendedName>
</protein>
<organism evidence="9 10">
    <name type="scientific">Rhodoplanes elegans</name>
    <dbReference type="NCBI Taxonomy" id="29408"/>
    <lineage>
        <taxon>Bacteria</taxon>
        <taxon>Pseudomonadati</taxon>
        <taxon>Pseudomonadota</taxon>
        <taxon>Alphaproteobacteria</taxon>
        <taxon>Hyphomicrobiales</taxon>
        <taxon>Nitrobacteraceae</taxon>
        <taxon>Rhodoplanes</taxon>
    </lineage>
</organism>
<keyword evidence="10" id="KW-1185">Reference proteome</keyword>
<dbReference type="GO" id="GO:0019856">
    <property type="term" value="P:pyrimidine nucleobase biosynthetic process"/>
    <property type="evidence" value="ECO:0007669"/>
    <property type="project" value="TreeGrafter"/>
</dbReference>